<dbReference type="Proteomes" id="UP000598350">
    <property type="component" value="Unassembled WGS sequence"/>
</dbReference>
<gene>
    <name evidence="1" type="ORF">HPE63_10530</name>
</gene>
<evidence type="ECO:0000313" key="1">
    <source>
        <dbReference type="EMBL" id="MBD0851105.1"/>
    </source>
</evidence>
<dbReference type="InterPro" id="IPR046766">
    <property type="entry name" value="Bact_hydrolase"/>
</dbReference>
<comment type="caution">
    <text evidence="1">The sequence shown here is derived from an EMBL/GenBank/DDBJ whole genome shotgun (WGS) entry which is preliminary data.</text>
</comment>
<reference evidence="1 2" key="1">
    <citation type="submission" date="2020-05" db="EMBL/GenBank/DDBJ databases">
        <title>The draft genome sequence of Maribacter arenosus CAU 1321.</title>
        <authorList>
            <person name="Mu L."/>
        </authorList>
    </citation>
    <scope>NUCLEOTIDE SEQUENCE [LARGE SCALE GENOMIC DNA]</scope>
    <source>
        <strain evidence="1 2">CAU 1321</strain>
    </source>
</reference>
<proteinExistence type="predicted"/>
<evidence type="ECO:0000313" key="2">
    <source>
        <dbReference type="Proteomes" id="UP000598350"/>
    </source>
</evidence>
<dbReference type="EMBL" id="JABTCG010000003">
    <property type="protein sequence ID" value="MBD0851105.1"/>
    <property type="molecule type" value="Genomic_DNA"/>
</dbReference>
<protein>
    <recommendedName>
        <fullName evidence="3">Bacteriocin-protection, YdeI or OmpD-Associated</fullName>
    </recommendedName>
</protein>
<accession>A0ABR7VBR3</accession>
<sequence length="174" mass="20387">MEAKIKKETKVLRKTEECCPTFHPDKWDEKTFVWNQKKFIKETIPELFHIPYPPMIGKKVTKMMKLAQDSEKLNPDRTETLLLFTDLSPFKGEIYLAVTGTVPEANNTTLSGTFMTKVFDGAYKNIPKFIKQMDAYLEQRKKKAKNYFVHYAYCPKCAKEVAHNYMVLFAELER</sequence>
<evidence type="ECO:0008006" key="3">
    <source>
        <dbReference type="Google" id="ProtNLM"/>
    </source>
</evidence>
<dbReference type="Pfam" id="PF20603">
    <property type="entry name" value="Bact_hydrolase"/>
    <property type="match status" value="1"/>
</dbReference>
<dbReference type="RefSeq" id="WP_188314223.1">
    <property type="nucleotide sequence ID" value="NZ_JABTCG010000003.1"/>
</dbReference>
<name>A0ABR7VBR3_9FLAO</name>
<organism evidence="1 2">
    <name type="scientific">Maribacter arenosus</name>
    <dbReference type="NCBI Taxonomy" id="1854708"/>
    <lineage>
        <taxon>Bacteria</taxon>
        <taxon>Pseudomonadati</taxon>
        <taxon>Bacteroidota</taxon>
        <taxon>Flavobacteriia</taxon>
        <taxon>Flavobacteriales</taxon>
        <taxon>Flavobacteriaceae</taxon>
        <taxon>Maribacter</taxon>
    </lineage>
</organism>
<keyword evidence="2" id="KW-1185">Reference proteome</keyword>